<dbReference type="Proteomes" id="UP000543836">
    <property type="component" value="Unassembled WGS sequence"/>
</dbReference>
<dbReference type="AlphaFoldDB" id="A0A7W6ZW83"/>
<accession>A0A7W6ZW83</accession>
<dbReference type="GeneID" id="32527921"/>
<protein>
    <submittedName>
        <fullName evidence="2">Tfp pilus assembly protein PilX</fullName>
    </submittedName>
</protein>
<dbReference type="RefSeq" id="WP_037135445.1">
    <property type="nucleotide sequence ID" value="NZ_JACIIG010000008.1"/>
</dbReference>
<sequence length="77" mass="9220">MIEPIDITIYRETLNKKDDTMVSRIRKTLTVQQRMAAFEHTNKVAMEAADEERRNREEKTERLRRLRLSTTGEGRKR</sequence>
<proteinExistence type="predicted"/>
<gene>
    <name evidence="2" type="ORF">GGE60_003459</name>
</gene>
<name>A0A7W6ZW83_9HYPH</name>
<feature type="region of interest" description="Disordered" evidence="1">
    <location>
        <begin position="45"/>
        <end position="77"/>
    </location>
</feature>
<evidence type="ECO:0000256" key="1">
    <source>
        <dbReference type="SAM" id="MobiDB-lite"/>
    </source>
</evidence>
<evidence type="ECO:0000313" key="3">
    <source>
        <dbReference type="Proteomes" id="UP000543836"/>
    </source>
</evidence>
<feature type="compositionally biased region" description="Low complexity" evidence="1">
    <location>
        <begin position="68"/>
        <end position="77"/>
    </location>
</feature>
<keyword evidence="3" id="KW-1185">Reference proteome</keyword>
<feature type="compositionally biased region" description="Basic and acidic residues" evidence="1">
    <location>
        <begin position="51"/>
        <end position="63"/>
    </location>
</feature>
<dbReference type="EMBL" id="JACIIG010000008">
    <property type="protein sequence ID" value="MBB4569335.1"/>
    <property type="molecule type" value="Genomic_DNA"/>
</dbReference>
<comment type="caution">
    <text evidence="2">The sequence shown here is derived from an EMBL/GenBank/DDBJ whole genome shotgun (WGS) entry which is preliminary data.</text>
</comment>
<organism evidence="2 3">
    <name type="scientific">Rhizobium leucaenae</name>
    <dbReference type="NCBI Taxonomy" id="29450"/>
    <lineage>
        <taxon>Bacteria</taxon>
        <taxon>Pseudomonadati</taxon>
        <taxon>Pseudomonadota</taxon>
        <taxon>Alphaproteobacteria</taxon>
        <taxon>Hyphomicrobiales</taxon>
        <taxon>Rhizobiaceae</taxon>
        <taxon>Rhizobium/Agrobacterium group</taxon>
        <taxon>Rhizobium</taxon>
    </lineage>
</organism>
<evidence type="ECO:0000313" key="2">
    <source>
        <dbReference type="EMBL" id="MBB4569335.1"/>
    </source>
</evidence>
<reference evidence="2 3" key="1">
    <citation type="submission" date="2020-08" db="EMBL/GenBank/DDBJ databases">
        <title>Genomic Encyclopedia of Type Strains, Phase IV (KMG-V): Genome sequencing to study the core and pangenomes of soil and plant-associated prokaryotes.</title>
        <authorList>
            <person name="Whitman W."/>
        </authorList>
    </citation>
    <scope>NUCLEOTIDE SEQUENCE [LARGE SCALE GENOMIC DNA]</scope>
    <source>
        <strain evidence="2 3">SEMIA 492</strain>
    </source>
</reference>